<dbReference type="CDD" id="cd00198">
    <property type="entry name" value="vWFA"/>
    <property type="match status" value="1"/>
</dbReference>
<evidence type="ECO:0000313" key="3">
    <source>
        <dbReference type="Proteomes" id="UP000697710"/>
    </source>
</evidence>
<reference evidence="2" key="2">
    <citation type="journal article" date="2021" name="Microbiome">
        <title>Successional dynamics and alternative stable states in a saline activated sludge microbial community over 9 years.</title>
        <authorList>
            <person name="Wang Y."/>
            <person name="Ye J."/>
            <person name="Ju F."/>
            <person name="Liu L."/>
            <person name="Boyd J.A."/>
            <person name="Deng Y."/>
            <person name="Parks D.H."/>
            <person name="Jiang X."/>
            <person name="Yin X."/>
            <person name="Woodcroft B.J."/>
            <person name="Tyson G.W."/>
            <person name="Hugenholtz P."/>
            <person name="Polz M.F."/>
            <person name="Zhang T."/>
        </authorList>
    </citation>
    <scope>NUCLEOTIDE SEQUENCE</scope>
    <source>
        <strain evidence="2">HKST-UBA01</strain>
    </source>
</reference>
<evidence type="ECO:0000256" key="1">
    <source>
        <dbReference type="SAM" id="Phobius"/>
    </source>
</evidence>
<dbReference type="InterPro" id="IPR029062">
    <property type="entry name" value="Class_I_gatase-like"/>
</dbReference>
<dbReference type="Gene3D" id="3.40.50.880">
    <property type="match status" value="1"/>
</dbReference>
<dbReference type="InterPro" id="IPR036465">
    <property type="entry name" value="vWFA_dom_sf"/>
</dbReference>
<gene>
    <name evidence="2" type="ORF">KC729_06900</name>
</gene>
<feature type="transmembrane region" description="Helical" evidence="1">
    <location>
        <begin position="706"/>
        <end position="726"/>
    </location>
</feature>
<feature type="transmembrane region" description="Helical" evidence="1">
    <location>
        <begin position="48"/>
        <end position="66"/>
    </location>
</feature>
<dbReference type="AlphaFoldDB" id="A0A956RPF9"/>
<dbReference type="EMBL" id="JAGQHR010000157">
    <property type="protein sequence ID" value="MCA9727392.1"/>
    <property type="molecule type" value="Genomic_DNA"/>
</dbReference>
<dbReference type="PANTHER" id="PTHR37947">
    <property type="entry name" value="BLL2462 PROTEIN"/>
    <property type="match status" value="1"/>
</dbReference>
<dbReference type="SUPFAM" id="SSF52317">
    <property type="entry name" value="Class I glutamine amidotransferase-like"/>
    <property type="match status" value="1"/>
</dbReference>
<accession>A0A956RPF9</accession>
<organism evidence="2 3">
    <name type="scientific">Eiseniibacteriota bacterium</name>
    <dbReference type="NCBI Taxonomy" id="2212470"/>
    <lineage>
        <taxon>Bacteria</taxon>
        <taxon>Candidatus Eiseniibacteriota</taxon>
    </lineage>
</organism>
<reference evidence="2" key="1">
    <citation type="submission" date="2020-04" db="EMBL/GenBank/DDBJ databases">
        <authorList>
            <person name="Zhang T."/>
        </authorList>
    </citation>
    <scope>NUCLEOTIDE SEQUENCE</scope>
    <source>
        <strain evidence="2">HKST-UBA01</strain>
    </source>
</reference>
<sequence length="733" mass="79307">MADQFSMQLLSAHLWRWVLLLIPAIALAFWSYHGLLAPLSRPARASLWLLRGLAFLLVLFALWQPVVTVRSPASGKPTLAVLLDRSGSMTLPASSPKYGSNRGEEVAKAATELDQSLSDRYRLRWYGFRNDLEPAQPDSSPAGGTSIGQALEEVLTRSASDPVSGVVLVSDGVHTQGRDPLRVARVAPVPVFTIGVGPERSVSDLEIRRVQTNRRAFAGEPLPLRVVLSSSGLQGKSVLVEVRSGDRVEESRSVTIEGGQGLEQELSFDLEPHQPGLVLYDVTASVEGDSIPENNHRQFAVDVQDRKTQVLCVADAIDWDFGFLRRALEADTTLAYSFLVRTGSQGFRALPGSRLDALPTSPAQLSDFAAVLLVSTEAKWPGEFLNATARFVHQGGGLLLMGTAPQAGSSTELARILPADLLPATGRGSGNPVSMRLTAQGMRHPVTQLRDSPAENTQIFASLPPIWRTAGGLKPRGAGRSLLDFQTSGNETNSAFAVGFAERGKCAWLAGRGWWRWSLTAAGSGGNDRLYRDFVGGLVRWLAEPAVRDRFHVEPGKRVYASGESSQFAASLYDATFAPVEGAVVELQVFGAGDSLHTPLARIPLSAAGEPGSYEGEGPSLPPGAYRFEATARAAESNADLGTADGPFWIEPMGPEFARTGSDRDLLRQISSQSHGRSADLASISDLVQAIPTAIRQILRVREIELWNHWLLFALFVLVLSTEWFLRRRRGLA</sequence>
<proteinExistence type="predicted"/>
<dbReference type="Gene3D" id="3.40.50.410">
    <property type="entry name" value="von Willebrand factor, type A domain"/>
    <property type="match status" value="1"/>
</dbReference>
<dbReference type="PANTHER" id="PTHR37947:SF1">
    <property type="entry name" value="BLL2462 PROTEIN"/>
    <property type="match status" value="1"/>
</dbReference>
<keyword evidence="1" id="KW-1133">Transmembrane helix</keyword>
<keyword evidence="1" id="KW-0472">Membrane</keyword>
<evidence type="ECO:0000313" key="2">
    <source>
        <dbReference type="EMBL" id="MCA9727392.1"/>
    </source>
</evidence>
<keyword evidence="1" id="KW-0812">Transmembrane</keyword>
<feature type="transmembrane region" description="Helical" evidence="1">
    <location>
        <begin position="14"/>
        <end position="36"/>
    </location>
</feature>
<name>A0A956RPF9_UNCEI</name>
<dbReference type="Proteomes" id="UP000697710">
    <property type="component" value="Unassembled WGS sequence"/>
</dbReference>
<comment type="caution">
    <text evidence="2">The sequence shown here is derived from an EMBL/GenBank/DDBJ whole genome shotgun (WGS) entry which is preliminary data.</text>
</comment>
<protein>
    <submittedName>
        <fullName evidence="2">VWA domain-containing protein</fullName>
    </submittedName>
</protein>
<dbReference type="SUPFAM" id="SSF53300">
    <property type="entry name" value="vWA-like"/>
    <property type="match status" value="1"/>
</dbReference>